<dbReference type="InterPro" id="IPR001296">
    <property type="entry name" value="Glyco_trans_1"/>
</dbReference>
<sequence>MKIAQVAPLFESVPPRGYGGTERVVSYLTEELVRQGHEVTLYAAGDSVTEARLVSPVEKSIRPALGDISWMAYHAMQLDMLCRDAPRFDILHFHTDITHLPLARMLDVPHVTTLHGRLDLPFLAPLYGHFADTPLVSISEAQRKPLPEARWMATVHHGLPDDLFSFSPEADDYFAFVGRISREKRLDRAIEIAERSGVPIRIGAKIDDADRLFFEDEIAPLFSKPCVTYLGEVSQEEKRKLLERARALLLPIDWPEPFGLVMIEALSCGTPVIAYRNGSVEEIIDDGVTGFIVDNQEQAVEAALRIDSIDRHACRRAFEDRFTADRMARDYLRVYELCIRAFDEVSSMAVRAVTAKRTIA</sequence>
<comment type="caution">
    <text evidence="3">The sequence shown here is derived from an EMBL/GenBank/DDBJ whole genome shotgun (WGS) entry which is preliminary data.</text>
</comment>
<evidence type="ECO:0000259" key="1">
    <source>
        <dbReference type="Pfam" id="PF00534"/>
    </source>
</evidence>
<evidence type="ECO:0000313" key="3">
    <source>
        <dbReference type="EMBL" id="NEX63681.1"/>
    </source>
</evidence>
<dbReference type="Gene3D" id="3.40.50.2000">
    <property type="entry name" value="Glycogen Phosphorylase B"/>
    <property type="match status" value="2"/>
</dbReference>
<evidence type="ECO:0000313" key="4">
    <source>
        <dbReference type="Proteomes" id="UP000482155"/>
    </source>
</evidence>
<protein>
    <submittedName>
        <fullName evidence="3">Glycosyltransferase family 4 protein</fullName>
    </submittedName>
</protein>
<feature type="domain" description="Glycosyl transferase family 1" evidence="1">
    <location>
        <begin position="167"/>
        <end position="308"/>
    </location>
</feature>
<dbReference type="Proteomes" id="UP000482155">
    <property type="component" value="Unassembled WGS sequence"/>
</dbReference>
<dbReference type="SUPFAM" id="SSF53756">
    <property type="entry name" value="UDP-Glycosyltransferase/glycogen phosphorylase"/>
    <property type="match status" value="1"/>
</dbReference>
<accession>A0A6B3SSQ3</accession>
<dbReference type="EMBL" id="JAAIVB010000074">
    <property type="protein sequence ID" value="NEX63681.1"/>
    <property type="molecule type" value="Genomic_DNA"/>
</dbReference>
<keyword evidence="4" id="KW-1185">Reference proteome</keyword>
<dbReference type="PANTHER" id="PTHR45947:SF13">
    <property type="entry name" value="TRANSFERASE"/>
    <property type="match status" value="1"/>
</dbReference>
<evidence type="ECO:0000259" key="2">
    <source>
        <dbReference type="Pfam" id="PF13439"/>
    </source>
</evidence>
<name>A0A6B3SSQ3_9BURK</name>
<proteinExistence type="predicted"/>
<dbReference type="Pfam" id="PF00534">
    <property type="entry name" value="Glycos_transf_1"/>
    <property type="match status" value="1"/>
</dbReference>
<dbReference type="PANTHER" id="PTHR45947">
    <property type="entry name" value="SULFOQUINOVOSYL TRANSFERASE SQD2"/>
    <property type="match status" value="1"/>
</dbReference>
<dbReference type="GO" id="GO:0016757">
    <property type="term" value="F:glycosyltransferase activity"/>
    <property type="evidence" value="ECO:0007669"/>
    <property type="project" value="InterPro"/>
</dbReference>
<feature type="domain" description="Glycosyltransferase subfamily 4-like N-terminal" evidence="2">
    <location>
        <begin position="18"/>
        <end position="125"/>
    </location>
</feature>
<dbReference type="RefSeq" id="WP_163967617.1">
    <property type="nucleotide sequence ID" value="NZ_JAAIVB010000074.1"/>
</dbReference>
<reference evidence="3 4" key="1">
    <citation type="submission" date="2020-02" db="EMBL/GenBank/DDBJ databases">
        <authorList>
            <person name="Kim M.K."/>
        </authorList>
    </citation>
    <scope>NUCLEOTIDE SEQUENCE [LARGE SCALE GENOMIC DNA]</scope>
    <source>
        <strain evidence="3 4">17J57-3</strain>
    </source>
</reference>
<dbReference type="CDD" id="cd03802">
    <property type="entry name" value="GT4_AviGT4-like"/>
    <property type="match status" value="1"/>
</dbReference>
<keyword evidence="3" id="KW-0808">Transferase</keyword>
<dbReference type="InterPro" id="IPR028098">
    <property type="entry name" value="Glyco_trans_4-like_N"/>
</dbReference>
<dbReference type="InterPro" id="IPR050194">
    <property type="entry name" value="Glycosyltransferase_grp1"/>
</dbReference>
<gene>
    <name evidence="3" type="ORF">G3574_21605</name>
</gene>
<dbReference type="Pfam" id="PF13439">
    <property type="entry name" value="Glyco_transf_4"/>
    <property type="match status" value="1"/>
</dbReference>
<organism evidence="3 4">
    <name type="scientific">Noviherbaspirillum galbum</name>
    <dbReference type="NCBI Taxonomy" id="2709383"/>
    <lineage>
        <taxon>Bacteria</taxon>
        <taxon>Pseudomonadati</taxon>
        <taxon>Pseudomonadota</taxon>
        <taxon>Betaproteobacteria</taxon>
        <taxon>Burkholderiales</taxon>
        <taxon>Oxalobacteraceae</taxon>
        <taxon>Noviherbaspirillum</taxon>
    </lineage>
</organism>
<dbReference type="AlphaFoldDB" id="A0A6B3SSQ3"/>